<name>A0A9Q3F9R4_9BASI</name>
<organism evidence="1 2">
    <name type="scientific">Austropuccinia psidii MF-1</name>
    <dbReference type="NCBI Taxonomy" id="1389203"/>
    <lineage>
        <taxon>Eukaryota</taxon>
        <taxon>Fungi</taxon>
        <taxon>Dikarya</taxon>
        <taxon>Basidiomycota</taxon>
        <taxon>Pucciniomycotina</taxon>
        <taxon>Pucciniomycetes</taxon>
        <taxon>Pucciniales</taxon>
        <taxon>Sphaerophragmiaceae</taxon>
        <taxon>Austropuccinia</taxon>
    </lineage>
</organism>
<proteinExistence type="predicted"/>
<dbReference type="AlphaFoldDB" id="A0A9Q3F9R4"/>
<reference evidence="1" key="1">
    <citation type="submission" date="2021-03" db="EMBL/GenBank/DDBJ databases">
        <title>Draft genome sequence of rust myrtle Austropuccinia psidii MF-1, a brazilian biotype.</title>
        <authorList>
            <person name="Quecine M.C."/>
            <person name="Pachon D.M.R."/>
            <person name="Bonatelli M.L."/>
            <person name="Correr F.H."/>
            <person name="Franceschini L.M."/>
            <person name="Leite T.F."/>
            <person name="Margarido G.R.A."/>
            <person name="Almeida C.A."/>
            <person name="Ferrarezi J.A."/>
            <person name="Labate C.A."/>
        </authorList>
    </citation>
    <scope>NUCLEOTIDE SEQUENCE</scope>
    <source>
        <strain evidence="1">MF-1</strain>
    </source>
</reference>
<sequence length="105" mass="12210">MRNFYKLKKKRSQKNTLGTHLAFSQRASFYIKKIIEELRMERENTIKTPTPLKIMQQLASDSPIFEINVLKKAIGILTYPALRTRPDIEFSVNVLSRQVSEPTLT</sequence>
<protein>
    <submittedName>
        <fullName evidence="1">Uncharacterized protein</fullName>
    </submittedName>
</protein>
<comment type="caution">
    <text evidence="1">The sequence shown here is derived from an EMBL/GenBank/DDBJ whole genome shotgun (WGS) entry which is preliminary data.</text>
</comment>
<accession>A0A9Q3F9R4</accession>
<evidence type="ECO:0000313" key="1">
    <source>
        <dbReference type="EMBL" id="MBW0536163.1"/>
    </source>
</evidence>
<keyword evidence="2" id="KW-1185">Reference proteome</keyword>
<evidence type="ECO:0000313" key="2">
    <source>
        <dbReference type="Proteomes" id="UP000765509"/>
    </source>
</evidence>
<dbReference type="Proteomes" id="UP000765509">
    <property type="component" value="Unassembled WGS sequence"/>
</dbReference>
<gene>
    <name evidence="1" type="ORF">O181_075878</name>
</gene>
<dbReference type="EMBL" id="AVOT02040918">
    <property type="protein sequence ID" value="MBW0536163.1"/>
    <property type="molecule type" value="Genomic_DNA"/>
</dbReference>